<keyword evidence="5 12" id="KW-0812">Transmembrane</keyword>
<sequence length="544" mass="61715">MMFKKACGKNIRLQDETYGSLLKAMSQVGRIDEAINMYQTMLKRGIKVKDSCYCAFANVLCKEDQSGDGYGLLVNIMKQGHHPCPSQLSKYIASLCRRKKWKKAEELLNLMLKKGLLPDSVPCCLLMEYYCFNREMDKVVALHYEMVKVEGSLDVTTYNTILEGLWREKKAEEAVGVFDYMTGLNLVNSASFTIMICELCRMKEMRKAMKIHDEMLKMGFKPDKSSGGLESELVADLLTLQAESKSGVIHLDDRTVSKFLTSPRTPRPYSFLIFFDAANFHDKPELRLRELRREFEIVASSFITNHNSSNTKLFFGDIEFRESQSSFQLFGVNSLPHVRLVGPTAKSLKDDSDVMDQGDFSRLAESMAEFVQYRTKLTVGPIHRPPALSKMQLGLITALLLLCLPLVAKRIFAGETLLHDPKIWLSGAFFVYFFSVSGAMHNIIRKMPMFLVDRNNPNKLVFFYQGSGMQLGAEGFAVGFLYTVVGLLLAFVTHVLVYVKDATAKRLAMLFTLLVSFWAVKKVILLDNWKTGYGIHGFWPSSWN</sequence>
<evidence type="ECO:0000256" key="6">
    <source>
        <dbReference type="ARBA" id="ARBA00022729"/>
    </source>
</evidence>
<dbReference type="NCBIfam" id="TIGR00756">
    <property type="entry name" value="PPR"/>
    <property type="match status" value="3"/>
</dbReference>
<dbReference type="InterPro" id="IPR002885">
    <property type="entry name" value="PPR_rpt"/>
</dbReference>
<protein>
    <recommendedName>
        <fullName evidence="15">Dolichyl-diphosphooligosaccharide--protein glycosyltransferase subunit 3</fullName>
    </recommendedName>
</protein>
<comment type="subunit">
    <text evidence="4">Component of the oligosaccharyltransferase (OST) complex.</text>
</comment>
<feature type="repeat" description="PPR" evidence="11">
    <location>
        <begin position="154"/>
        <end position="184"/>
    </location>
</feature>
<dbReference type="Pfam" id="PF01535">
    <property type="entry name" value="PPR"/>
    <property type="match status" value="2"/>
</dbReference>
<dbReference type="Pfam" id="PF13041">
    <property type="entry name" value="PPR_2"/>
    <property type="match status" value="1"/>
</dbReference>
<dbReference type="Pfam" id="PF04756">
    <property type="entry name" value="OST3_OST6"/>
    <property type="match status" value="1"/>
</dbReference>
<evidence type="ECO:0000256" key="5">
    <source>
        <dbReference type="ARBA" id="ARBA00022692"/>
    </source>
</evidence>
<feature type="repeat" description="PPR" evidence="11">
    <location>
        <begin position="14"/>
        <end position="48"/>
    </location>
</feature>
<evidence type="ECO:0000313" key="14">
    <source>
        <dbReference type="Proteomes" id="UP000239757"/>
    </source>
</evidence>
<evidence type="ECO:0000256" key="4">
    <source>
        <dbReference type="ARBA" id="ARBA00011157"/>
    </source>
</evidence>
<evidence type="ECO:0000256" key="2">
    <source>
        <dbReference type="ARBA" id="ARBA00004477"/>
    </source>
</evidence>
<dbReference type="OrthoDB" id="67566at2759"/>
<dbReference type="InterPro" id="IPR021149">
    <property type="entry name" value="OligosaccharylTrfase_OST3/OST6"/>
</dbReference>
<dbReference type="EMBL" id="KZ665471">
    <property type="protein sequence ID" value="PPR99563.1"/>
    <property type="molecule type" value="Genomic_DNA"/>
</dbReference>
<dbReference type="PANTHER" id="PTHR12692">
    <property type="entry name" value="DOLICHYL-DIPHOSPHOOLIGOSACCHARIDE--PROTEIN GLYCOSYLTRANSFERASE-RELATED"/>
    <property type="match status" value="1"/>
</dbReference>
<evidence type="ECO:0000256" key="8">
    <source>
        <dbReference type="ARBA" id="ARBA00022824"/>
    </source>
</evidence>
<keyword evidence="8" id="KW-0256">Endoplasmic reticulum</keyword>
<evidence type="ECO:0000256" key="11">
    <source>
        <dbReference type="PROSITE-ProRule" id="PRU00708"/>
    </source>
</evidence>
<evidence type="ECO:0008006" key="15">
    <source>
        <dbReference type="Google" id="ProtNLM"/>
    </source>
</evidence>
<feature type="transmembrane region" description="Helical" evidence="12">
    <location>
        <begin position="476"/>
        <end position="497"/>
    </location>
</feature>
<dbReference type="GO" id="GO:0008250">
    <property type="term" value="C:oligosaccharyltransferase complex"/>
    <property type="evidence" value="ECO:0007669"/>
    <property type="project" value="TreeGrafter"/>
</dbReference>
<dbReference type="InterPro" id="IPR011990">
    <property type="entry name" value="TPR-like_helical_dom_sf"/>
</dbReference>
<feature type="transmembrane region" description="Helical" evidence="12">
    <location>
        <begin position="424"/>
        <end position="444"/>
    </location>
</feature>
<dbReference type="AlphaFoldDB" id="A0A2P5X8A9"/>
<feature type="repeat" description="PPR" evidence="11">
    <location>
        <begin position="188"/>
        <end position="222"/>
    </location>
</feature>
<dbReference type="Gene3D" id="3.40.30.10">
    <property type="entry name" value="Glutaredoxin"/>
    <property type="match status" value="1"/>
</dbReference>
<gene>
    <name evidence="13" type="ORF">GOBAR_AA21129</name>
</gene>
<comment type="function">
    <text evidence="1">Subunit of the oligosaccharyl transferase (OST) complex that catalyzes the initial transfer of a defined glycan (Glc(3)Man(9)GlcNAc(2) in eukaryotes) from the lipid carrier dolichol-pyrophosphate to an asparagine residue within an Asn-X-Ser/Thr consensus motif in nascent polypeptide chains, the first step in protein N-glycosylation. N-glycosylation occurs cotranslationally and the complex associates with the Sec61 complex at the channel-forming translocon complex that mediates protein translocation across the endoplasmic reticulum (ER). All subunits are required for a maximal enzyme activity.</text>
</comment>
<evidence type="ECO:0000256" key="7">
    <source>
        <dbReference type="ARBA" id="ARBA00022737"/>
    </source>
</evidence>
<evidence type="ECO:0000256" key="12">
    <source>
        <dbReference type="SAM" id="Phobius"/>
    </source>
</evidence>
<dbReference type="Gene3D" id="1.25.40.10">
    <property type="entry name" value="Tetratricopeptide repeat domain"/>
    <property type="match status" value="2"/>
</dbReference>
<reference evidence="13 14" key="1">
    <citation type="submission" date="2015-01" db="EMBL/GenBank/DDBJ databases">
        <title>Genome of allotetraploid Gossypium barbadense reveals genomic plasticity and fiber elongation in cotton evolution.</title>
        <authorList>
            <person name="Chen X."/>
            <person name="Liu X."/>
            <person name="Zhao B."/>
            <person name="Zheng H."/>
            <person name="Hu Y."/>
            <person name="Lu G."/>
            <person name="Yang C."/>
            <person name="Chen J."/>
            <person name="Shan C."/>
            <person name="Zhang L."/>
            <person name="Zhou Y."/>
            <person name="Wang L."/>
            <person name="Guo W."/>
            <person name="Bai Y."/>
            <person name="Ruan J."/>
            <person name="Shangguan X."/>
            <person name="Mao Y."/>
            <person name="Jiang J."/>
            <person name="Zhu Y."/>
            <person name="Lei J."/>
            <person name="Kang H."/>
            <person name="Chen S."/>
            <person name="He X."/>
            <person name="Wang R."/>
            <person name="Wang Y."/>
            <person name="Chen J."/>
            <person name="Wang L."/>
            <person name="Yu S."/>
            <person name="Wang B."/>
            <person name="Wei J."/>
            <person name="Song S."/>
            <person name="Lu X."/>
            <person name="Gao Z."/>
            <person name="Gu W."/>
            <person name="Deng X."/>
            <person name="Ma D."/>
            <person name="Wang S."/>
            <person name="Liang W."/>
            <person name="Fang L."/>
            <person name="Cai C."/>
            <person name="Zhu X."/>
            <person name="Zhou B."/>
            <person name="Zhang Y."/>
            <person name="Chen Z."/>
            <person name="Xu S."/>
            <person name="Zhu R."/>
            <person name="Wang S."/>
            <person name="Zhang T."/>
            <person name="Zhao G."/>
        </authorList>
    </citation>
    <scope>NUCLEOTIDE SEQUENCE [LARGE SCALE GENOMIC DNA]</scope>
    <source>
        <strain evidence="14">cv. Xinhai21</strain>
        <tissue evidence="13">Leaf</tissue>
    </source>
</reference>
<proteinExistence type="inferred from homology"/>
<name>A0A2P5X8A9_GOSBA</name>
<keyword evidence="6" id="KW-0732">Signal</keyword>
<feature type="transmembrane region" description="Helical" evidence="12">
    <location>
        <begin position="393"/>
        <end position="412"/>
    </location>
</feature>
<organism evidence="13 14">
    <name type="scientific">Gossypium barbadense</name>
    <name type="common">Sea Island cotton</name>
    <name type="synonym">Hibiscus barbadensis</name>
    <dbReference type="NCBI Taxonomy" id="3634"/>
    <lineage>
        <taxon>Eukaryota</taxon>
        <taxon>Viridiplantae</taxon>
        <taxon>Streptophyta</taxon>
        <taxon>Embryophyta</taxon>
        <taxon>Tracheophyta</taxon>
        <taxon>Spermatophyta</taxon>
        <taxon>Magnoliopsida</taxon>
        <taxon>eudicotyledons</taxon>
        <taxon>Gunneridae</taxon>
        <taxon>Pentapetalae</taxon>
        <taxon>rosids</taxon>
        <taxon>malvids</taxon>
        <taxon>Malvales</taxon>
        <taxon>Malvaceae</taxon>
        <taxon>Malvoideae</taxon>
        <taxon>Gossypium</taxon>
    </lineage>
</organism>
<dbReference type="FunFam" id="3.40.30.10:FF:000205">
    <property type="entry name" value="Probable dolichyl-diphosphooligosaccharide--protein glycosyltransferase subunit 3"/>
    <property type="match status" value="1"/>
</dbReference>
<evidence type="ECO:0000256" key="10">
    <source>
        <dbReference type="ARBA" id="ARBA00023136"/>
    </source>
</evidence>
<keyword evidence="9 12" id="KW-1133">Transmembrane helix</keyword>
<dbReference type="PANTHER" id="PTHR12692:SF0">
    <property type="entry name" value="GH11935P"/>
    <property type="match status" value="1"/>
</dbReference>
<keyword evidence="10 12" id="KW-0472">Membrane</keyword>
<dbReference type="Proteomes" id="UP000239757">
    <property type="component" value="Unassembled WGS sequence"/>
</dbReference>
<accession>A0A2P5X8A9</accession>
<evidence type="ECO:0000256" key="3">
    <source>
        <dbReference type="ARBA" id="ARBA00009561"/>
    </source>
</evidence>
<keyword evidence="7" id="KW-0677">Repeat</keyword>
<comment type="subcellular location">
    <subcellularLocation>
        <location evidence="2">Endoplasmic reticulum membrane</location>
        <topology evidence="2">Multi-pass membrane protein</topology>
    </subcellularLocation>
</comment>
<dbReference type="GO" id="GO:0018279">
    <property type="term" value="P:protein N-linked glycosylation via asparagine"/>
    <property type="evidence" value="ECO:0007669"/>
    <property type="project" value="TreeGrafter"/>
</dbReference>
<evidence type="ECO:0000256" key="1">
    <source>
        <dbReference type="ARBA" id="ARBA00002791"/>
    </source>
</evidence>
<evidence type="ECO:0000256" key="9">
    <source>
        <dbReference type="ARBA" id="ARBA00022989"/>
    </source>
</evidence>
<feature type="repeat" description="PPR" evidence="11">
    <location>
        <begin position="84"/>
        <end position="118"/>
    </location>
</feature>
<dbReference type="PROSITE" id="PS51375">
    <property type="entry name" value="PPR"/>
    <property type="match status" value="4"/>
</dbReference>
<comment type="similarity">
    <text evidence="3">Belongs to the OST3/OST6 family.</text>
</comment>
<evidence type="ECO:0000313" key="13">
    <source>
        <dbReference type="EMBL" id="PPR99563.1"/>
    </source>
</evidence>
<feature type="transmembrane region" description="Helical" evidence="12">
    <location>
        <begin position="503"/>
        <end position="520"/>
    </location>
</feature>